<reference evidence="2 3" key="2">
    <citation type="submission" date="2018-12" db="EMBL/GenBank/DDBJ databases">
        <title>Genomic insights into the evolutionary origins and pathogenicity of five Vibrio parahaemolyticus strains isolated from the shrimp with acute hepatopancreatic necrosis disease (AHPND).</title>
        <authorList>
            <person name="Yang Q."/>
            <person name="Dong X."/>
            <person name="Xie G."/>
            <person name="Fu S."/>
            <person name="Zou P."/>
            <person name="Sun J."/>
            <person name="Wang Y."/>
            <person name="Huang J."/>
        </authorList>
    </citation>
    <scope>NUCLEOTIDE SEQUENCE [LARGE SCALE GENOMIC DNA]</scope>
    <source>
        <strain evidence="2 3">20160303005-1</strain>
    </source>
</reference>
<evidence type="ECO:0000313" key="1">
    <source>
        <dbReference type="EMBL" id="HAS6678078.1"/>
    </source>
</evidence>
<dbReference type="EMBL" id="DACQKT010000006">
    <property type="protein sequence ID" value="HAS6678078.1"/>
    <property type="molecule type" value="Genomic_DNA"/>
</dbReference>
<dbReference type="Proteomes" id="UP000856022">
    <property type="component" value="Unassembled WGS sequence"/>
</dbReference>
<evidence type="ECO:0000313" key="2">
    <source>
        <dbReference type="EMBL" id="QHH09349.1"/>
    </source>
</evidence>
<dbReference type="AlphaFoldDB" id="A0A7Z2MS10"/>
<proteinExistence type="predicted"/>
<name>A0A7Z2MS10_VIBPH</name>
<sequence>MGRFIFGFSQYKIGGIVASYLLDVRYIDE</sequence>
<gene>
    <name evidence="2" type="ORF">EHC69_08160</name>
    <name evidence="1" type="ORF">I7278_14780</name>
</gene>
<accession>A0A7Z2MS10</accession>
<evidence type="ECO:0000313" key="3">
    <source>
        <dbReference type="Proteomes" id="UP000464718"/>
    </source>
</evidence>
<reference evidence="1" key="3">
    <citation type="submission" date="2019-12" db="EMBL/GenBank/DDBJ databases">
        <authorList>
            <consortium name="NCBI Pathogen Detection Project"/>
        </authorList>
    </citation>
    <scope>NUCLEOTIDE SEQUENCE</scope>
    <source>
        <strain evidence="1">1930</strain>
    </source>
</reference>
<dbReference type="Proteomes" id="UP000464718">
    <property type="component" value="Chromosome i"/>
</dbReference>
<dbReference type="EMBL" id="CP034298">
    <property type="protein sequence ID" value="QHH09349.1"/>
    <property type="molecule type" value="Genomic_DNA"/>
</dbReference>
<protein>
    <submittedName>
        <fullName evidence="1">Uncharacterized protein</fullName>
    </submittedName>
</protein>
<organism evidence="1">
    <name type="scientific">Vibrio parahaemolyticus</name>
    <dbReference type="NCBI Taxonomy" id="670"/>
    <lineage>
        <taxon>Bacteria</taxon>
        <taxon>Pseudomonadati</taxon>
        <taxon>Pseudomonadota</taxon>
        <taxon>Gammaproteobacteria</taxon>
        <taxon>Vibrionales</taxon>
        <taxon>Vibrionaceae</taxon>
        <taxon>Vibrio</taxon>
    </lineage>
</organism>
<reference evidence="1" key="1">
    <citation type="journal article" date="2018" name="Genome Biol.">
        <title>SKESA: strategic k-mer extension for scrupulous assemblies.</title>
        <authorList>
            <person name="Souvorov A."/>
            <person name="Agarwala R."/>
            <person name="Lipman D.J."/>
        </authorList>
    </citation>
    <scope>NUCLEOTIDE SEQUENCE</scope>
    <source>
        <strain evidence="1">1930</strain>
    </source>
</reference>